<accession>A0ABU6SW73</accession>
<dbReference type="EMBL" id="JASCZI010062516">
    <property type="protein sequence ID" value="MED6140580.1"/>
    <property type="molecule type" value="Genomic_DNA"/>
</dbReference>
<name>A0ABU6SW73_9FABA</name>
<dbReference type="Proteomes" id="UP001341840">
    <property type="component" value="Unassembled WGS sequence"/>
</dbReference>
<keyword evidence="2" id="KW-1185">Reference proteome</keyword>
<reference evidence="1 2" key="1">
    <citation type="journal article" date="2023" name="Plants (Basel)">
        <title>Bridging the Gap: Combining Genomics and Transcriptomics Approaches to Understand Stylosanthes scabra, an Orphan Legume from the Brazilian Caatinga.</title>
        <authorList>
            <person name="Ferreira-Neto J.R.C."/>
            <person name="da Silva M.D."/>
            <person name="Binneck E."/>
            <person name="de Melo N.F."/>
            <person name="da Silva R.H."/>
            <person name="de Melo A.L.T.M."/>
            <person name="Pandolfi V."/>
            <person name="Bustamante F.O."/>
            <person name="Brasileiro-Vidal A.C."/>
            <person name="Benko-Iseppon A.M."/>
        </authorList>
    </citation>
    <scope>NUCLEOTIDE SEQUENCE [LARGE SCALE GENOMIC DNA]</scope>
    <source>
        <tissue evidence="1">Leaves</tissue>
    </source>
</reference>
<sequence>MCGWWVGLQRKVEKLRVANGLDGKKVKMATHMRRDWRICVVGRGNVMDMEFDRGCFRRVEERYAYAWECSLSVRVDGLGRMGGKGCWGYGWHAYAWGPRACLARFGFSYAVLPRLNLS</sequence>
<gene>
    <name evidence="1" type="ORF">PIB30_094599</name>
</gene>
<evidence type="ECO:0000313" key="2">
    <source>
        <dbReference type="Proteomes" id="UP001341840"/>
    </source>
</evidence>
<protein>
    <submittedName>
        <fullName evidence="1">Uncharacterized protein</fullName>
    </submittedName>
</protein>
<proteinExistence type="predicted"/>
<comment type="caution">
    <text evidence="1">The sequence shown here is derived from an EMBL/GenBank/DDBJ whole genome shotgun (WGS) entry which is preliminary data.</text>
</comment>
<organism evidence="1 2">
    <name type="scientific">Stylosanthes scabra</name>
    <dbReference type="NCBI Taxonomy" id="79078"/>
    <lineage>
        <taxon>Eukaryota</taxon>
        <taxon>Viridiplantae</taxon>
        <taxon>Streptophyta</taxon>
        <taxon>Embryophyta</taxon>
        <taxon>Tracheophyta</taxon>
        <taxon>Spermatophyta</taxon>
        <taxon>Magnoliopsida</taxon>
        <taxon>eudicotyledons</taxon>
        <taxon>Gunneridae</taxon>
        <taxon>Pentapetalae</taxon>
        <taxon>rosids</taxon>
        <taxon>fabids</taxon>
        <taxon>Fabales</taxon>
        <taxon>Fabaceae</taxon>
        <taxon>Papilionoideae</taxon>
        <taxon>50 kb inversion clade</taxon>
        <taxon>dalbergioids sensu lato</taxon>
        <taxon>Dalbergieae</taxon>
        <taxon>Pterocarpus clade</taxon>
        <taxon>Stylosanthes</taxon>
    </lineage>
</organism>
<evidence type="ECO:0000313" key="1">
    <source>
        <dbReference type="EMBL" id="MED6140580.1"/>
    </source>
</evidence>